<dbReference type="SUPFAM" id="SSF56925">
    <property type="entry name" value="OMPA-like"/>
    <property type="match status" value="1"/>
</dbReference>
<evidence type="ECO:0000256" key="2">
    <source>
        <dbReference type="SAM" id="SignalP"/>
    </source>
</evidence>
<keyword evidence="4" id="KW-1185">Reference proteome</keyword>
<dbReference type="InterPro" id="IPR005618">
    <property type="entry name" value="OMPW"/>
</dbReference>
<organism evidence="3 4">
    <name type="scientific">Piscinibacter terrae</name>
    <dbReference type="NCBI Taxonomy" id="2496871"/>
    <lineage>
        <taxon>Bacteria</taxon>
        <taxon>Pseudomonadati</taxon>
        <taxon>Pseudomonadota</taxon>
        <taxon>Betaproteobacteria</taxon>
        <taxon>Burkholderiales</taxon>
        <taxon>Sphaerotilaceae</taxon>
        <taxon>Piscinibacter</taxon>
    </lineage>
</organism>
<dbReference type="AlphaFoldDB" id="A0A3N7HWA8"/>
<keyword evidence="2" id="KW-0732">Signal</keyword>
<sequence length="213" mass="22351">MKSKLQTLAVALAATCGTGLAVADNNTFKFGVTDYTTHSRTNGVTGVGVPPGADAETGDATTVIFVYERLITPNVGIELVLGIPPKIKAKATGSVAFLGDDVLSAHNLAPTLLANYHFGQPGDKFRPYVGAGINHTKFTGIESKLATDVKMSDSTGWVVQAGVDYALDKQWGLFASVAALKVKSKLVASGTTVLQTTIDFRPIVYSFGASYSF</sequence>
<feature type="chain" id="PRO_5018114699" evidence="2">
    <location>
        <begin position="24"/>
        <end position="213"/>
    </location>
</feature>
<comment type="caution">
    <text evidence="3">The sequence shown here is derived from an EMBL/GenBank/DDBJ whole genome shotgun (WGS) entry which is preliminary data.</text>
</comment>
<dbReference type="Proteomes" id="UP000267464">
    <property type="component" value="Unassembled WGS sequence"/>
</dbReference>
<proteinExistence type="predicted"/>
<comment type="subcellular location">
    <subcellularLocation>
        <location evidence="1">Cell outer membrane</location>
    </subcellularLocation>
</comment>
<dbReference type="GO" id="GO:0055085">
    <property type="term" value="P:transmembrane transport"/>
    <property type="evidence" value="ECO:0007669"/>
    <property type="project" value="TreeGrafter"/>
</dbReference>
<reference evidence="3 4" key="1">
    <citation type="submission" date="2018-08" db="EMBL/GenBank/DDBJ databases">
        <authorList>
            <person name="Khan S.A."/>
            <person name="Jeon C.O."/>
            <person name="Chun B.H."/>
            <person name="Jeong S.E."/>
        </authorList>
    </citation>
    <scope>NUCLEOTIDE SEQUENCE [LARGE SCALE GENOMIC DNA]</scope>
    <source>
        <strain evidence="3 4">S-16</strain>
    </source>
</reference>
<protein>
    <submittedName>
        <fullName evidence="3">OmpW family protein</fullName>
    </submittedName>
</protein>
<dbReference type="GO" id="GO:0009279">
    <property type="term" value="C:cell outer membrane"/>
    <property type="evidence" value="ECO:0007669"/>
    <property type="project" value="UniProtKB-SubCell"/>
</dbReference>
<reference evidence="3 4" key="2">
    <citation type="submission" date="2018-12" db="EMBL/GenBank/DDBJ databases">
        <title>Rhizobacter gummiphilus sp. nov., a rubber-degrading bacterium isolated from the soil of a botanical garden in Japan.</title>
        <authorList>
            <person name="Shunsuke S.S."/>
        </authorList>
    </citation>
    <scope>NUCLEOTIDE SEQUENCE [LARGE SCALE GENOMIC DNA]</scope>
    <source>
        <strain evidence="3 4">S-16</strain>
    </source>
</reference>
<dbReference type="Pfam" id="PF03922">
    <property type="entry name" value="OmpW"/>
    <property type="match status" value="1"/>
</dbReference>
<dbReference type="InterPro" id="IPR006315">
    <property type="entry name" value="OM_autotransptr_brl_dom"/>
</dbReference>
<gene>
    <name evidence="3" type="ORF">DZC73_06400</name>
</gene>
<dbReference type="NCBIfam" id="TIGR01414">
    <property type="entry name" value="autotrans_barl"/>
    <property type="match status" value="1"/>
</dbReference>
<dbReference type="EMBL" id="QUSW01000001">
    <property type="protein sequence ID" value="RQP26624.1"/>
    <property type="molecule type" value="Genomic_DNA"/>
</dbReference>
<accession>A0A3N7HWA8</accession>
<evidence type="ECO:0000313" key="3">
    <source>
        <dbReference type="EMBL" id="RQP26624.1"/>
    </source>
</evidence>
<dbReference type="RefSeq" id="WP_124539316.1">
    <property type="nucleotide sequence ID" value="NZ_QUSW01000001.1"/>
</dbReference>
<evidence type="ECO:0000256" key="1">
    <source>
        <dbReference type="ARBA" id="ARBA00004442"/>
    </source>
</evidence>
<dbReference type="PANTHER" id="PTHR36920:SF1">
    <property type="entry name" value="OUTER MEMBRANE PROTEIN W"/>
    <property type="match status" value="1"/>
</dbReference>
<dbReference type="OrthoDB" id="9807574at2"/>
<dbReference type="Gene3D" id="2.40.160.20">
    <property type="match status" value="1"/>
</dbReference>
<dbReference type="PANTHER" id="PTHR36920">
    <property type="match status" value="1"/>
</dbReference>
<dbReference type="InterPro" id="IPR011250">
    <property type="entry name" value="OMP/PagP_B-barrel"/>
</dbReference>
<name>A0A3N7HWA8_9BURK</name>
<feature type="signal peptide" evidence="2">
    <location>
        <begin position="1"/>
        <end position="23"/>
    </location>
</feature>
<evidence type="ECO:0000313" key="4">
    <source>
        <dbReference type="Proteomes" id="UP000267464"/>
    </source>
</evidence>